<reference evidence="2 3" key="1">
    <citation type="submission" date="2019-07" db="EMBL/GenBank/DDBJ databases">
        <title>Genomic Encyclopedia of Type Strains, Phase IV (KMG-IV): sequencing the most valuable type-strain genomes for metagenomic binning, comparative biology and taxonomic classification.</title>
        <authorList>
            <person name="Goeker M."/>
        </authorList>
    </citation>
    <scope>NUCLEOTIDE SEQUENCE [LARGE SCALE GENOMIC DNA]</scope>
    <source>
        <strain evidence="2 3">SS015</strain>
    </source>
</reference>
<dbReference type="InterPro" id="IPR039375">
    <property type="entry name" value="NodN-like"/>
</dbReference>
<evidence type="ECO:0000313" key="2">
    <source>
        <dbReference type="EMBL" id="TYO99984.1"/>
    </source>
</evidence>
<gene>
    <name evidence="2" type="ORF">EDC39_101145</name>
</gene>
<protein>
    <submittedName>
        <fullName evidence="2">Acyl dehydratase</fullName>
    </submittedName>
</protein>
<dbReference type="CDD" id="cd03450">
    <property type="entry name" value="NodN"/>
    <property type="match status" value="1"/>
</dbReference>
<comment type="caution">
    <text evidence="2">The sequence shown here is derived from an EMBL/GenBank/DDBJ whole genome shotgun (WGS) entry which is preliminary data.</text>
</comment>
<dbReference type="AlphaFoldDB" id="A0A5D3WN91"/>
<dbReference type="PANTHER" id="PTHR42993:SF1">
    <property type="entry name" value="MAOC-LIKE DEHYDRATASE DOMAIN-CONTAINING PROTEIN"/>
    <property type="match status" value="1"/>
</dbReference>
<sequence>MIVAHDAVGRLLKLLEKQKGREVAAGDWLRIDQQRIDRFAEVTGDIQWIHVDPERATTESPYGTTIAHGFLTLSLIPLLTRSNHPDFFQRNYPGMRYRVNCGLDRVRFLTPVRCGDRIRARMLLHSAEQVADAVKIVYQVTVEVEGSDRPACVCEQIFRVYP</sequence>
<dbReference type="Gene3D" id="3.10.129.10">
    <property type="entry name" value="Hotdog Thioesterase"/>
    <property type="match status" value="1"/>
</dbReference>
<dbReference type="Pfam" id="PF01575">
    <property type="entry name" value="MaoC_dehydratas"/>
    <property type="match status" value="1"/>
</dbReference>
<dbReference type="InterPro" id="IPR029069">
    <property type="entry name" value="HotDog_dom_sf"/>
</dbReference>
<evidence type="ECO:0000259" key="1">
    <source>
        <dbReference type="Pfam" id="PF01575"/>
    </source>
</evidence>
<feature type="domain" description="MaoC-like" evidence="1">
    <location>
        <begin position="18"/>
        <end position="141"/>
    </location>
</feature>
<keyword evidence="3" id="KW-1185">Reference proteome</keyword>
<dbReference type="SUPFAM" id="SSF54637">
    <property type="entry name" value="Thioesterase/thiol ester dehydrase-isomerase"/>
    <property type="match status" value="1"/>
</dbReference>
<dbReference type="EMBL" id="VNIB01000001">
    <property type="protein sequence ID" value="TYO99984.1"/>
    <property type="molecule type" value="Genomic_DNA"/>
</dbReference>
<organism evidence="2 3">
    <name type="scientific">Geothermobacter ehrlichii</name>
    <dbReference type="NCBI Taxonomy" id="213224"/>
    <lineage>
        <taxon>Bacteria</taxon>
        <taxon>Pseudomonadati</taxon>
        <taxon>Thermodesulfobacteriota</taxon>
        <taxon>Desulfuromonadia</taxon>
        <taxon>Desulfuromonadales</taxon>
        <taxon>Geothermobacteraceae</taxon>
        <taxon>Geothermobacter</taxon>
    </lineage>
</organism>
<name>A0A5D3WN91_9BACT</name>
<accession>A0A5D3WN91</accession>
<dbReference type="PANTHER" id="PTHR42993">
    <property type="entry name" value="MAOC-LIKE DEHYDRATASE DOMAIN-CONTAINING PROTEIN"/>
    <property type="match status" value="1"/>
</dbReference>
<dbReference type="Proteomes" id="UP000324159">
    <property type="component" value="Unassembled WGS sequence"/>
</dbReference>
<dbReference type="InterPro" id="IPR002539">
    <property type="entry name" value="MaoC-like_dom"/>
</dbReference>
<proteinExistence type="predicted"/>
<evidence type="ECO:0000313" key="3">
    <source>
        <dbReference type="Proteomes" id="UP000324159"/>
    </source>
</evidence>